<accession>A0AAE3XSD5</accession>
<dbReference type="GO" id="GO:0005886">
    <property type="term" value="C:plasma membrane"/>
    <property type="evidence" value="ECO:0007669"/>
    <property type="project" value="UniProtKB-SubCell"/>
</dbReference>
<evidence type="ECO:0000256" key="5">
    <source>
        <dbReference type="ARBA" id="ARBA00023136"/>
    </source>
</evidence>
<feature type="transmembrane region" description="Helical" evidence="6">
    <location>
        <begin position="273"/>
        <end position="293"/>
    </location>
</feature>
<feature type="transmembrane region" description="Helical" evidence="6">
    <location>
        <begin position="69"/>
        <end position="90"/>
    </location>
</feature>
<feature type="transmembrane region" description="Helical" evidence="6">
    <location>
        <begin position="202"/>
        <end position="221"/>
    </location>
</feature>
<evidence type="ECO:0000256" key="2">
    <source>
        <dbReference type="ARBA" id="ARBA00022475"/>
    </source>
</evidence>
<comment type="caution">
    <text evidence="7">The sequence shown here is derived from an EMBL/GenBank/DDBJ whole genome shotgun (WGS) entry which is preliminary data.</text>
</comment>
<feature type="transmembrane region" description="Helical" evidence="6">
    <location>
        <begin position="41"/>
        <end position="62"/>
    </location>
</feature>
<dbReference type="InterPro" id="IPR011701">
    <property type="entry name" value="MFS"/>
</dbReference>
<evidence type="ECO:0000313" key="8">
    <source>
        <dbReference type="Proteomes" id="UP001185092"/>
    </source>
</evidence>
<dbReference type="Proteomes" id="UP001185092">
    <property type="component" value="Unassembled WGS sequence"/>
</dbReference>
<evidence type="ECO:0000256" key="4">
    <source>
        <dbReference type="ARBA" id="ARBA00022989"/>
    </source>
</evidence>
<feature type="transmembrane region" description="Helical" evidence="6">
    <location>
        <begin position="96"/>
        <end position="116"/>
    </location>
</feature>
<feature type="transmembrane region" description="Helical" evidence="6">
    <location>
        <begin position="342"/>
        <end position="360"/>
    </location>
</feature>
<evidence type="ECO:0000256" key="1">
    <source>
        <dbReference type="ARBA" id="ARBA00004651"/>
    </source>
</evidence>
<feature type="transmembrane region" description="Helical" evidence="6">
    <location>
        <begin position="128"/>
        <end position="147"/>
    </location>
</feature>
<evidence type="ECO:0000256" key="3">
    <source>
        <dbReference type="ARBA" id="ARBA00022692"/>
    </source>
</evidence>
<keyword evidence="3 6" id="KW-0812">Transmembrane</keyword>
<dbReference type="PANTHER" id="PTHR43124:SF3">
    <property type="entry name" value="CHLORAMPHENICOL EFFLUX PUMP RV0191"/>
    <property type="match status" value="1"/>
</dbReference>
<dbReference type="RefSeq" id="WP_309941472.1">
    <property type="nucleotide sequence ID" value="NZ_AP025305.1"/>
</dbReference>
<keyword evidence="2" id="KW-1003">Cell membrane</keyword>
<dbReference type="GO" id="GO:0022857">
    <property type="term" value="F:transmembrane transporter activity"/>
    <property type="evidence" value="ECO:0007669"/>
    <property type="project" value="InterPro"/>
</dbReference>
<reference evidence="7" key="1">
    <citation type="submission" date="2023-07" db="EMBL/GenBank/DDBJ databases">
        <title>Genomic Encyclopedia of Type Strains, Phase IV (KMG-IV): sequencing the most valuable type-strain genomes for metagenomic binning, comparative biology and taxonomic classification.</title>
        <authorList>
            <person name="Goeker M."/>
        </authorList>
    </citation>
    <scope>NUCLEOTIDE SEQUENCE</scope>
    <source>
        <strain evidence="7">DSM 26174</strain>
    </source>
</reference>
<proteinExistence type="predicted"/>
<evidence type="ECO:0000313" key="7">
    <source>
        <dbReference type="EMBL" id="MDR6241021.1"/>
    </source>
</evidence>
<organism evidence="7 8">
    <name type="scientific">Aureibacter tunicatorum</name>
    <dbReference type="NCBI Taxonomy" id="866807"/>
    <lineage>
        <taxon>Bacteria</taxon>
        <taxon>Pseudomonadati</taxon>
        <taxon>Bacteroidota</taxon>
        <taxon>Cytophagia</taxon>
        <taxon>Cytophagales</taxon>
        <taxon>Persicobacteraceae</taxon>
        <taxon>Aureibacter</taxon>
    </lineage>
</organism>
<keyword evidence="4 6" id="KW-1133">Transmembrane helix</keyword>
<keyword evidence="5 6" id="KW-0472">Membrane</keyword>
<dbReference type="Pfam" id="PF07690">
    <property type="entry name" value="MFS_1"/>
    <property type="match status" value="1"/>
</dbReference>
<dbReference type="InterPro" id="IPR036259">
    <property type="entry name" value="MFS_trans_sf"/>
</dbReference>
<dbReference type="PANTHER" id="PTHR43124">
    <property type="entry name" value="PURINE EFFLUX PUMP PBUE"/>
    <property type="match status" value="1"/>
</dbReference>
<protein>
    <submittedName>
        <fullName evidence="7">MFS family arabinose efflux permease</fullName>
    </submittedName>
</protein>
<feature type="transmembrane region" description="Helical" evidence="6">
    <location>
        <begin position="366"/>
        <end position="382"/>
    </location>
</feature>
<name>A0AAE3XSD5_9BACT</name>
<gene>
    <name evidence="7" type="ORF">HNQ88_004097</name>
</gene>
<dbReference type="EMBL" id="JAVDQD010000006">
    <property type="protein sequence ID" value="MDR6241021.1"/>
    <property type="molecule type" value="Genomic_DNA"/>
</dbReference>
<dbReference type="SUPFAM" id="SSF103473">
    <property type="entry name" value="MFS general substrate transporter"/>
    <property type="match status" value="1"/>
</dbReference>
<sequence length="409" mass="45931">MKLTYLLVVMTLIAVVSDYMLHPFYPQFFQSRFGVEDPKYVGYYFASICFMVMLAFPLWAYVSKKIAELNILIYTQLIAGILAIACYFSTSFASFWVLALIMVMFKASYLLVYPFILKTSDENDHGKLIGMLSVVVHMGGICGAVLGGMVVDFLRPEHIFLVMASGDFLQMGVSAWLLKRKYGQSISVGESNNKPSESKDSAFLPAYIWRLGLVMFVVYFSEFLSRPFFSMFWESISNFDSKLISGFVYAVPGFVALATLWYEKKFNVNEKAYVKFIPAVIFGVSGFALQAAGIEAAVIIGRLMLGWAVFKMDVGLDVMLFEQSTPESYSVDYSKVHFFQNLGVLISSFSVGLMVDHFGLSVPFQVSLIGFAITFALYYLLLRKYANSVKGQNDLTMESANEKLLANEN</sequence>
<dbReference type="InterPro" id="IPR050189">
    <property type="entry name" value="MFS_Efflux_Transporters"/>
</dbReference>
<evidence type="ECO:0000256" key="6">
    <source>
        <dbReference type="SAM" id="Phobius"/>
    </source>
</evidence>
<comment type="subcellular location">
    <subcellularLocation>
        <location evidence="1">Cell membrane</location>
        <topology evidence="1">Multi-pass membrane protein</topology>
    </subcellularLocation>
</comment>
<keyword evidence="8" id="KW-1185">Reference proteome</keyword>
<dbReference type="Gene3D" id="1.20.1250.20">
    <property type="entry name" value="MFS general substrate transporter like domains"/>
    <property type="match status" value="1"/>
</dbReference>
<feature type="transmembrane region" description="Helical" evidence="6">
    <location>
        <begin position="241"/>
        <end position="261"/>
    </location>
</feature>
<dbReference type="AlphaFoldDB" id="A0AAE3XSD5"/>